<dbReference type="InterPro" id="IPR036705">
    <property type="entry name" value="Ribosyl_crysJ1_sf"/>
</dbReference>
<dbReference type="EMBL" id="AMGM01000022">
    <property type="protein sequence ID" value="EKB49579.1"/>
    <property type="molecule type" value="Genomic_DNA"/>
</dbReference>
<dbReference type="AlphaFoldDB" id="K1LZN7"/>
<dbReference type="InterPro" id="IPR005502">
    <property type="entry name" value="Ribosyl_crysJ1"/>
</dbReference>
<proteinExistence type="predicted"/>
<dbReference type="Gene3D" id="1.10.4080.10">
    <property type="entry name" value="ADP-ribosylation/Crystallin J1"/>
    <property type="match status" value="1"/>
</dbReference>
<evidence type="ECO:0000313" key="1">
    <source>
        <dbReference type="EMBL" id="EKB49579.1"/>
    </source>
</evidence>
<evidence type="ECO:0000313" key="2">
    <source>
        <dbReference type="Proteomes" id="UP000004478"/>
    </source>
</evidence>
<dbReference type="GO" id="GO:0016787">
    <property type="term" value="F:hydrolase activity"/>
    <property type="evidence" value="ECO:0007669"/>
    <property type="project" value="UniProtKB-KW"/>
</dbReference>
<dbReference type="Pfam" id="PF03747">
    <property type="entry name" value="ADP_ribosyl_GH"/>
    <property type="match status" value="1"/>
</dbReference>
<sequence length="529" mass="59983">MKNHLKVPIALAISLMLFNCSTEKSTEKIFQDGEIIRMGKANLKDKIMGGWAGQVIGCTYGGPTEFQWNGTMIGDHVPIPWDENQMLWWFENSPGLYDDVYMDLTFVQVFEEHGLDAPAELHARAFANSEYPLWHANQAARYNILNGMMPPASGHWKNNPHADDIDFQIEADFAGLMSPGMINAASAITDPIAHIMNYGDGWYGGVFVAAMYSQAFISDDIQFVVREALKAIPQESRFYKTIADVIQWHQMYPDDWKRTWFEIQKKWTAEKGCPDGVFKAFNIDASVNAAYIVLGLLYGDGDYGKTIDISTRAGYDSDCNPSNAAGILGTMMGYSNIPDYWKQGLDKVESKKFAYTDISLLDVYEIGYGHALQMIERNGGKIADEQVEIKYQKVQPVRFEESFQGLYPVKRISKTWGDLWSGFGPGKEAFKEKFTGSAVVVSGRVEKKNRNLPDYELSLDVYLNDTLMETVVMPTRQNLRKHEVYWNYELPEQAHEIRLVPRDFPEGYQLVVNALIIYSNTAPGNQTYY</sequence>
<accession>K1LZN7</accession>
<gene>
    <name evidence="1" type="ORF">B879_01783</name>
</gene>
<protein>
    <submittedName>
        <fullName evidence="1">ADP-ribosylglycohydrolase</fullName>
    </submittedName>
</protein>
<keyword evidence="1" id="KW-0378">Hydrolase</keyword>
<dbReference type="PATRIC" id="fig|1225176.3.peg.1903"/>
<keyword evidence="2" id="KW-1185">Reference proteome</keyword>
<name>K1LZN7_CECL9</name>
<dbReference type="Proteomes" id="UP000004478">
    <property type="component" value="Unassembled WGS sequence"/>
</dbReference>
<dbReference type="RefSeq" id="WP_009184814.1">
    <property type="nucleotide sequence ID" value="NZ_AMGM01000022.1"/>
</dbReference>
<comment type="caution">
    <text evidence="1">The sequence shown here is derived from an EMBL/GenBank/DDBJ whole genome shotgun (WGS) entry which is preliminary data.</text>
</comment>
<dbReference type="SUPFAM" id="SSF101478">
    <property type="entry name" value="ADP-ribosylglycohydrolase"/>
    <property type="match status" value="1"/>
</dbReference>
<reference evidence="1 2" key="1">
    <citation type="journal article" date="2012" name="J. Bacteriol.">
        <title>Draft Genome Sequence of Cecembia lonarensis Strain LW9T, Isolated from Lonar Lake, a Haloalkaline Lake in India.</title>
        <authorList>
            <person name="Shivaji S."/>
            <person name="Ara S."/>
            <person name="Singh A."/>
            <person name="Pinnaka A.K."/>
        </authorList>
    </citation>
    <scope>NUCLEOTIDE SEQUENCE [LARGE SCALE GENOMIC DNA]</scope>
    <source>
        <strain evidence="1 2">LW9</strain>
    </source>
</reference>
<organism evidence="1 2">
    <name type="scientific">Cecembia lonarensis (strain CCUG 58316 / KCTC 22772 / LW9)</name>
    <dbReference type="NCBI Taxonomy" id="1225176"/>
    <lineage>
        <taxon>Bacteria</taxon>
        <taxon>Pseudomonadati</taxon>
        <taxon>Bacteroidota</taxon>
        <taxon>Cytophagia</taxon>
        <taxon>Cytophagales</taxon>
        <taxon>Cyclobacteriaceae</taxon>
        <taxon>Cecembia</taxon>
    </lineage>
</organism>
<dbReference type="OrthoDB" id="9761704at2"/>